<evidence type="ECO:0000259" key="10">
    <source>
        <dbReference type="PROSITE" id="PS51462"/>
    </source>
</evidence>
<name>A0A5P9Q7Z9_9MICO</name>
<protein>
    <recommendedName>
        <fullName evidence="4">NAD(+) diphosphatase</fullName>
        <ecNumber evidence="4">3.6.1.22</ecNumber>
    </recommendedName>
</protein>
<dbReference type="Pfam" id="PF09297">
    <property type="entry name" value="Zn_ribbon_NUD"/>
    <property type="match status" value="1"/>
</dbReference>
<dbReference type="Gene3D" id="3.90.79.20">
    <property type="match status" value="1"/>
</dbReference>
<dbReference type="EC" id="3.6.1.22" evidence="4"/>
<dbReference type="PANTHER" id="PTHR42904">
    <property type="entry name" value="NUDIX HYDROLASE, NUDC SUBFAMILY"/>
    <property type="match status" value="1"/>
</dbReference>
<proteinExistence type="inferred from homology"/>
<dbReference type="KEGG" id="lxl:KDY119_01007"/>
<reference evidence="11 12" key="1">
    <citation type="submission" date="2019-10" db="EMBL/GenBank/DDBJ databases">
        <title>Genome sequence of Luteimicrobium xylanilyticum HY-24.</title>
        <authorList>
            <person name="Kim D.Y."/>
            <person name="Park H.-Y."/>
        </authorList>
    </citation>
    <scope>NUCLEOTIDE SEQUENCE [LARGE SCALE GENOMIC DNA]</scope>
    <source>
        <strain evidence="11 12">HY-24</strain>
    </source>
</reference>
<feature type="domain" description="Nudix hydrolase" evidence="10">
    <location>
        <begin position="214"/>
        <end position="344"/>
    </location>
</feature>
<evidence type="ECO:0000256" key="8">
    <source>
        <dbReference type="ARBA" id="ARBA00023027"/>
    </source>
</evidence>
<gene>
    <name evidence="11" type="primary">nudC</name>
    <name evidence="11" type="ORF">KDY119_01007</name>
</gene>
<dbReference type="GO" id="GO:0110153">
    <property type="term" value="F:RNA NAD-cap (NMN-forming) hydrolase activity"/>
    <property type="evidence" value="ECO:0007669"/>
    <property type="project" value="RHEA"/>
</dbReference>
<comment type="cofactor">
    <cofactor evidence="2">
        <name>Zn(2+)</name>
        <dbReference type="ChEBI" id="CHEBI:29105"/>
    </cofactor>
</comment>
<accession>A0A5P9Q7Z9</accession>
<dbReference type="Proteomes" id="UP000326702">
    <property type="component" value="Chromosome"/>
</dbReference>
<comment type="similarity">
    <text evidence="3">Belongs to the Nudix hydrolase family. NudC subfamily.</text>
</comment>
<evidence type="ECO:0000313" key="12">
    <source>
        <dbReference type="Proteomes" id="UP000326702"/>
    </source>
</evidence>
<dbReference type="GO" id="GO:0019677">
    <property type="term" value="P:NAD+ catabolic process"/>
    <property type="evidence" value="ECO:0007669"/>
    <property type="project" value="TreeGrafter"/>
</dbReference>
<keyword evidence="7" id="KW-0460">Magnesium</keyword>
<evidence type="ECO:0000256" key="5">
    <source>
        <dbReference type="ARBA" id="ARBA00022723"/>
    </source>
</evidence>
<dbReference type="EMBL" id="CP045529">
    <property type="protein sequence ID" value="QFU97509.1"/>
    <property type="molecule type" value="Genomic_DNA"/>
</dbReference>
<keyword evidence="8" id="KW-0520">NAD</keyword>
<evidence type="ECO:0000256" key="4">
    <source>
        <dbReference type="ARBA" id="ARBA00012381"/>
    </source>
</evidence>
<evidence type="ECO:0000256" key="6">
    <source>
        <dbReference type="ARBA" id="ARBA00022801"/>
    </source>
</evidence>
<dbReference type="InterPro" id="IPR015376">
    <property type="entry name" value="Znr_NADH_PPase"/>
</dbReference>
<dbReference type="PANTHER" id="PTHR42904:SF6">
    <property type="entry name" value="NAD-CAPPED RNA HYDROLASE NUDT12"/>
    <property type="match status" value="1"/>
</dbReference>
<dbReference type="Gene3D" id="3.90.79.10">
    <property type="entry name" value="Nucleoside Triphosphate Pyrophosphohydrolase"/>
    <property type="match status" value="1"/>
</dbReference>
<dbReference type="InterPro" id="IPR020084">
    <property type="entry name" value="NUDIX_hydrolase_CS"/>
</dbReference>
<evidence type="ECO:0000256" key="9">
    <source>
        <dbReference type="ARBA" id="ARBA00023679"/>
    </source>
</evidence>
<dbReference type="SUPFAM" id="SSF55811">
    <property type="entry name" value="Nudix"/>
    <property type="match status" value="1"/>
</dbReference>
<dbReference type="CDD" id="cd03429">
    <property type="entry name" value="NUDIX_NADH_pyrophosphatase_Nudt13"/>
    <property type="match status" value="1"/>
</dbReference>
<comment type="cofactor">
    <cofactor evidence="1">
        <name>Mg(2+)</name>
        <dbReference type="ChEBI" id="CHEBI:18420"/>
    </cofactor>
</comment>
<keyword evidence="6 11" id="KW-0378">Hydrolase</keyword>
<evidence type="ECO:0000313" key="11">
    <source>
        <dbReference type="EMBL" id="QFU97509.1"/>
    </source>
</evidence>
<dbReference type="GO" id="GO:0035529">
    <property type="term" value="F:NADH pyrophosphatase activity"/>
    <property type="evidence" value="ECO:0007669"/>
    <property type="project" value="TreeGrafter"/>
</dbReference>
<evidence type="ECO:0000256" key="2">
    <source>
        <dbReference type="ARBA" id="ARBA00001947"/>
    </source>
</evidence>
<dbReference type="PROSITE" id="PS00893">
    <property type="entry name" value="NUDIX_BOX"/>
    <property type="match status" value="1"/>
</dbReference>
<dbReference type="NCBIfam" id="NF001299">
    <property type="entry name" value="PRK00241.1"/>
    <property type="match status" value="1"/>
</dbReference>
<dbReference type="AlphaFoldDB" id="A0A5P9Q7Z9"/>
<evidence type="ECO:0000256" key="3">
    <source>
        <dbReference type="ARBA" id="ARBA00009595"/>
    </source>
</evidence>
<dbReference type="InterPro" id="IPR049734">
    <property type="entry name" value="NudC-like_C"/>
</dbReference>
<organism evidence="11 12">
    <name type="scientific">Luteimicrobium xylanilyticum</name>
    <dbReference type="NCBI Taxonomy" id="1133546"/>
    <lineage>
        <taxon>Bacteria</taxon>
        <taxon>Bacillati</taxon>
        <taxon>Actinomycetota</taxon>
        <taxon>Actinomycetes</taxon>
        <taxon>Micrococcales</taxon>
        <taxon>Luteimicrobium</taxon>
    </lineage>
</organism>
<dbReference type="GO" id="GO:0006742">
    <property type="term" value="P:NADP+ catabolic process"/>
    <property type="evidence" value="ECO:0007669"/>
    <property type="project" value="TreeGrafter"/>
</dbReference>
<evidence type="ECO:0000256" key="7">
    <source>
        <dbReference type="ARBA" id="ARBA00022842"/>
    </source>
</evidence>
<keyword evidence="12" id="KW-1185">Reference proteome</keyword>
<dbReference type="InterPro" id="IPR000086">
    <property type="entry name" value="NUDIX_hydrolase_dom"/>
</dbReference>
<dbReference type="InterPro" id="IPR050241">
    <property type="entry name" value="NAD-cap_RNA_hydrolase_NudC"/>
</dbReference>
<dbReference type="InterPro" id="IPR015797">
    <property type="entry name" value="NUDIX_hydrolase-like_dom_sf"/>
</dbReference>
<dbReference type="RefSeq" id="WP_051136721.1">
    <property type="nucleotide sequence ID" value="NZ_BAABIH010000001.1"/>
</dbReference>
<keyword evidence="5" id="KW-0479">Metal-binding</keyword>
<dbReference type="PROSITE" id="PS51462">
    <property type="entry name" value="NUDIX"/>
    <property type="match status" value="1"/>
</dbReference>
<evidence type="ECO:0000256" key="1">
    <source>
        <dbReference type="ARBA" id="ARBA00001946"/>
    </source>
</evidence>
<dbReference type="Pfam" id="PF00293">
    <property type="entry name" value="NUDIX"/>
    <property type="match status" value="1"/>
</dbReference>
<dbReference type="GO" id="GO:0005829">
    <property type="term" value="C:cytosol"/>
    <property type="evidence" value="ECO:0007669"/>
    <property type="project" value="TreeGrafter"/>
</dbReference>
<sequence>MTDVVSPSPFDPSSALPLATPLARAAERRAVPGELARALADDATRVLLVHRAKVPVVTVGAPDAAAEDVGWGAGPQAAATQRLDLLPAAAVRDPAFGAPSDAQPVARWLLLCETGGAAVLALVVPDSADASTPGIEGIAPQDPWSALLRDRGWRTVREAAVTVAPEEAALAAEATALAQWHDRSPRCPHCGEPTVVVDGGWVRRCEAEGISHFPRTDPAVIMAVVDADDRLLLGRSTAWPEGRFSTLAGFVEPGESAEQAVRREVGEESGVEVGDVVFRASQPWPFPSSLMLGFRAVARTTALRADGVELAELRWVTRGELADQVAAGALLPPGRVSIARALIEEWFGGPLPEVAKES</sequence>
<dbReference type="GO" id="GO:0046872">
    <property type="term" value="F:metal ion binding"/>
    <property type="evidence" value="ECO:0007669"/>
    <property type="project" value="UniProtKB-KW"/>
</dbReference>
<comment type="catalytic activity">
    <reaction evidence="9">
        <text>a 5'-end NAD(+)-phospho-ribonucleoside in mRNA + H2O = a 5'-end phospho-adenosine-phospho-ribonucleoside in mRNA + beta-nicotinamide D-ribonucleotide + 2 H(+)</text>
        <dbReference type="Rhea" id="RHEA:60876"/>
        <dbReference type="Rhea" id="RHEA-COMP:15698"/>
        <dbReference type="Rhea" id="RHEA-COMP:15719"/>
        <dbReference type="ChEBI" id="CHEBI:14649"/>
        <dbReference type="ChEBI" id="CHEBI:15377"/>
        <dbReference type="ChEBI" id="CHEBI:15378"/>
        <dbReference type="ChEBI" id="CHEBI:144029"/>
        <dbReference type="ChEBI" id="CHEBI:144051"/>
    </reaction>
    <physiologicalReaction direction="left-to-right" evidence="9">
        <dbReference type="Rhea" id="RHEA:60877"/>
    </physiologicalReaction>
</comment>